<evidence type="ECO:0000256" key="1">
    <source>
        <dbReference type="ARBA" id="ARBA00022723"/>
    </source>
</evidence>
<organism evidence="6">
    <name type="scientific">Brachypodium distachyon</name>
    <name type="common">Purple false brome</name>
    <name type="synonym">Trachynia distachya</name>
    <dbReference type="NCBI Taxonomy" id="15368"/>
    <lineage>
        <taxon>Eukaryota</taxon>
        <taxon>Viridiplantae</taxon>
        <taxon>Streptophyta</taxon>
        <taxon>Embryophyta</taxon>
        <taxon>Tracheophyta</taxon>
        <taxon>Spermatophyta</taxon>
        <taxon>Magnoliopsida</taxon>
        <taxon>Liliopsida</taxon>
        <taxon>Poales</taxon>
        <taxon>Poaceae</taxon>
        <taxon>BOP clade</taxon>
        <taxon>Pooideae</taxon>
        <taxon>Stipodae</taxon>
        <taxon>Brachypodieae</taxon>
        <taxon>Brachypodium</taxon>
    </lineage>
</organism>
<keyword evidence="4" id="KW-0732">Signal</keyword>
<accession>A0A0Q3NEX3</accession>
<dbReference type="RefSeq" id="XP_010237365.1">
    <property type="nucleotide sequence ID" value="XM_010239063.3"/>
</dbReference>
<reference evidence="6" key="2">
    <citation type="submission" date="2017-06" db="EMBL/GenBank/DDBJ databases">
        <title>WGS assembly of Brachypodium distachyon.</title>
        <authorList>
            <consortium name="The International Brachypodium Initiative"/>
            <person name="Lucas S."/>
            <person name="Harmon-Smith M."/>
            <person name="Lail K."/>
            <person name="Tice H."/>
            <person name="Grimwood J."/>
            <person name="Bruce D."/>
            <person name="Barry K."/>
            <person name="Shu S."/>
            <person name="Lindquist E."/>
            <person name="Wang M."/>
            <person name="Pitluck S."/>
            <person name="Vogel J.P."/>
            <person name="Garvin D.F."/>
            <person name="Mockler T.C."/>
            <person name="Schmutz J."/>
            <person name="Rokhsar D."/>
            <person name="Bevan M.W."/>
        </authorList>
    </citation>
    <scope>NUCLEOTIDE SEQUENCE</scope>
    <source>
        <strain evidence="6">Bd21</strain>
    </source>
</reference>
<evidence type="ECO:0000259" key="5">
    <source>
        <dbReference type="PROSITE" id="PS51485"/>
    </source>
</evidence>
<dbReference type="OrthoDB" id="686200at2759"/>
<feature type="chain" id="PRO_5043129497" description="Phytocyanin domain-containing protein" evidence="4">
    <location>
        <begin position="25"/>
        <end position="208"/>
    </location>
</feature>
<gene>
    <name evidence="7" type="primary">LOC100823112</name>
    <name evidence="6" type="ORF">BRADI_1g25480v3</name>
</gene>
<evidence type="ECO:0000313" key="8">
    <source>
        <dbReference type="Proteomes" id="UP000008810"/>
    </source>
</evidence>
<dbReference type="ExpressionAtlas" id="A0A0Q3NEX3">
    <property type="expression patterns" value="baseline"/>
</dbReference>
<feature type="signal peptide" evidence="4">
    <location>
        <begin position="1"/>
        <end position="24"/>
    </location>
</feature>
<dbReference type="FunCoup" id="A0A0Q3NEX3">
    <property type="interactions" value="1"/>
</dbReference>
<reference evidence="7" key="3">
    <citation type="submission" date="2018-08" db="UniProtKB">
        <authorList>
            <consortium name="EnsemblPlants"/>
        </authorList>
    </citation>
    <scope>IDENTIFICATION</scope>
    <source>
        <strain evidence="7">cv. Bd21</strain>
    </source>
</reference>
<dbReference type="Proteomes" id="UP000008810">
    <property type="component" value="Chromosome 1"/>
</dbReference>
<keyword evidence="1" id="KW-0479">Metal-binding</keyword>
<reference evidence="6 7" key="1">
    <citation type="journal article" date="2010" name="Nature">
        <title>Genome sequencing and analysis of the model grass Brachypodium distachyon.</title>
        <authorList>
            <consortium name="International Brachypodium Initiative"/>
        </authorList>
    </citation>
    <scope>NUCLEOTIDE SEQUENCE [LARGE SCALE GENOMIC DNA]</scope>
    <source>
        <strain evidence="6 7">Bd21</strain>
    </source>
</reference>
<dbReference type="SUPFAM" id="SSF49503">
    <property type="entry name" value="Cupredoxins"/>
    <property type="match status" value="1"/>
</dbReference>
<dbReference type="GO" id="GO:0046872">
    <property type="term" value="F:metal ion binding"/>
    <property type="evidence" value="ECO:0007669"/>
    <property type="project" value="UniProtKB-KW"/>
</dbReference>
<name>A0A0Q3NEX3_BRADI</name>
<feature type="region of interest" description="Disordered" evidence="3">
    <location>
        <begin position="141"/>
        <end position="182"/>
    </location>
</feature>
<dbReference type="InterPro" id="IPR003245">
    <property type="entry name" value="Phytocyanin_dom"/>
</dbReference>
<dbReference type="FunFam" id="2.60.40.420:FF:000003">
    <property type="entry name" value="Blue copper"/>
    <property type="match status" value="1"/>
</dbReference>
<dbReference type="InterPro" id="IPR039391">
    <property type="entry name" value="Phytocyanin-like"/>
</dbReference>
<dbReference type="EMBL" id="CM000880">
    <property type="protein sequence ID" value="KQK15878.1"/>
    <property type="molecule type" value="Genomic_DNA"/>
</dbReference>
<dbReference type="PANTHER" id="PTHR33021">
    <property type="entry name" value="BLUE COPPER PROTEIN"/>
    <property type="match status" value="1"/>
</dbReference>
<dbReference type="Gene3D" id="2.60.40.420">
    <property type="entry name" value="Cupredoxins - blue copper proteins"/>
    <property type="match status" value="1"/>
</dbReference>
<dbReference type="GO" id="GO:0009055">
    <property type="term" value="F:electron transfer activity"/>
    <property type="evidence" value="ECO:0007669"/>
    <property type="project" value="InterPro"/>
</dbReference>
<evidence type="ECO:0000256" key="4">
    <source>
        <dbReference type="SAM" id="SignalP"/>
    </source>
</evidence>
<proteinExistence type="predicted"/>
<dbReference type="PROSITE" id="PS51485">
    <property type="entry name" value="PHYTOCYANIN"/>
    <property type="match status" value="1"/>
</dbReference>
<feature type="domain" description="Phytocyanin" evidence="5">
    <location>
        <begin position="25"/>
        <end position="124"/>
    </location>
</feature>
<keyword evidence="8" id="KW-1185">Reference proteome</keyword>
<dbReference type="CDD" id="cd04216">
    <property type="entry name" value="Phytocyanin"/>
    <property type="match status" value="1"/>
</dbReference>
<keyword evidence="2" id="KW-0325">Glycoprotein</keyword>
<dbReference type="PANTHER" id="PTHR33021:SF7">
    <property type="entry name" value="OS07G0542900 PROTEIN"/>
    <property type="match status" value="1"/>
</dbReference>
<dbReference type="GO" id="GO:0005886">
    <property type="term" value="C:plasma membrane"/>
    <property type="evidence" value="ECO:0000318"/>
    <property type="project" value="GO_Central"/>
</dbReference>
<dbReference type="Pfam" id="PF02298">
    <property type="entry name" value="Cu_bind_like"/>
    <property type="match status" value="1"/>
</dbReference>
<feature type="compositionally biased region" description="Low complexity" evidence="3">
    <location>
        <begin position="153"/>
        <end position="170"/>
    </location>
</feature>
<evidence type="ECO:0000313" key="7">
    <source>
        <dbReference type="EnsemblPlants" id="KQK15878"/>
    </source>
</evidence>
<sequence length="208" mass="21135">MKSSCGAFLAAMAVAAALATTALAVDYTVDDSIGWDTYVDYDKWTAGKTFMIGDTLTFKYEAYHNVLEVTEADYGSCATGKPISTHSGGETVFELAEAGTRYFICGIPRHCANGTMHLQVTTVPYDAALAAKIKADAAAAAAPSPSPLPSPPADTFADAAARSAPAGGPTKATIPAPGTSGSVSLTSAPPRYHVAGLLALAALVAMAA</sequence>
<protein>
    <recommendedName>
        <fullName evidence="5">Phytocyanin domain-containing protein</fullName>
    </recommendedName>
</protein>
<dbReference type="EnsemblPlants" id="KQK15878">
    <property type="protein sequence ID" value="KQK15878"/>
    <property type="gene ID" value="BRADI_1g25480v3"/>
</dbReference>
<evidence type="ECO:0000256" key="2">
    <source>
        <dbReference type="ARBA" id="ARBA00023180"/>
    </source>
</evidence>
<dbReference type="KEGG" id="bdi:100823112"/>
<dbReference type="GeneID" id="100823112"/>
<evidence type="ECO:0000256" key="3">
    <source>
        <dbReference type="SAM" id="MobiDB-lite"/>
    </source>
</evidence>
<dbReference type="STRING" id="15368.A0A0Q3NEX3"/>
<dbReference type="Gramene" id="KQK15878">
    <property type="protein sequence ID" value="KQK15878"/>
    <property type="gene ID" value="BRADI_1g25480v3"/>
</dbReference>
<evidence type="ECO:0000313" key="6">
    <source>
        <dbReference type="EMBL" id="KQK15878.1"/>
    </source>
</evidence>
<dbReference type="AlphaFoldDB" id="A0A0Q3NEX3"/>
<dbReference type="InterPro" id="IPR008972">
    <property type="entry name" value="Cupredoxin"/>
</dbReference>